<evidence type="ECO:0000256" key="1">
    <source>
        <dbReference type="SAM" id="SignalP"/>
    </source>
</evidence>
<protein>
    <recommendedName>
        <fullName evidence="2">CUB domain-containing protein</fullName>
    </recommendedName>
</protein>
<proteinExistence type="predicted"/>
<organism evidence="3 4">
    <name type="scientific">Orchesella cincta</name>
    <name type="common">Springtail</name>
    <name type="synonym">Podura cincta</name>
    <dbReference type="NCBI Taxonomy" id="48709"/>
    <lineage>
        <taxon>Eukaryota</taxon>
        <taxon>Metazoa</taxon>
        <taxon>Ecdysozoa</taxon>
        <taxon>Arthropoda</taxon>
        <taxon>Hexapoda</taxon>
        <taxon>Collembola</taxon>
        <taxon>Entomobryomorpha</taxon>
        <taxon>Entomobryoidea</taxon>
        <taxon>Orchesellidae</taxon>
        <taxon>Orchesellinae</taxon>
        <taxon>Orchesella</taxon>
    </lineage>
</organism>
<dbReference type="OrthoDB" id="6378913at2759"/>
<dbReference type="OMA" id="WITIDSE"/>
<evidence type="ECO:0000313" key="4">
    <source>
        <dbReference type="Proteomes" id="UP000094527"/>
    </source>
</evidence>
<dbReference type="STRING" id="48709.A0A1D2N6L0"/>
<dbReference type="PANTHER" id="PTHR33236">
    <property type="entry name" value="INTRAFLAGELLAR TRANSPORT PROTEIN 122 FAMILY PROTEIN-RELATED"/>
    <property type="match status" value="1"/>
</dbReference>
<gene>
    <name evidence="3" type="ORF">Ocin01_05814</name>
</gene>
<reference evidence="3 4" key="1">
    <citation type="journal article" date="2016" name="Genome Biol. Evol.">
        <title>Gene Family Evolution Reflects Adaptation to Soil Environmental Stressors in the Genome of the Collembolan Orchesella cincta.</title>
        <authorList>
            <person name="Faddeeva-Vakhrusheva A."/>
            <person name="Derks M.F."/>
            <person name="Anvar S.Y."/>
            <person name="Agamennone V."/>
            <person name="Suring W."/>
            <person name="Smit S."/>
            <person name="van Straalen N.M."/>
            <person name="Roelofs D."/>
        </authorList>
    </citation>
    <scope>NUCLEOTIDE SEQUENCE [LARGE SCALE GENOMIC DNA]</scope>
    <source>
        <tissue evidence="3">Mixed pool</tissue>
    </source>
</reference>
<dbReference type="InterPro" id="IPR058698">
    <property type="entry name" value="CUB_metazoa"/>
</dbReference>
<accession>A0A1D2N6L0</accession>
<dbReference type="PANTHER" id="PTHR33236:SF12">
    <property type="entry name" value="CUB DOMAIN-CONTAINING PROTEIN-RELATED"/>
    <property type="match status" value="1"/>
</dbReference>
<dbReference type="Pfam" id="PF26080">
    <property type="entry name" value="CUB_animal"/>
    <property type="match status" value="1"/>
</dbReference>
<dbReference type="Proteomes" id="UP000094527">
    <property type="component" value="Unassembled WGS sequence"/>
</dbReference>
<evidence type="ECO:0000313" key="3">
    <source>
        <dbReference type="EMBL" id="ODN00862.1"/>
    </source>
</evidence>
<feature type="domain" description="CUB" evidence="2">
    <location>
        <begin position="230"/>
        <end position="349"/>
    </location>
</feature>
<keyword evidence="4" id="KW-1185">Reference proteome</keyword>
<feature type="signal peptide" evidence="1">
    <location>
        <begin position="1"/>
        <end position="22"/>
    </location>
</feature>
<keyword evidence="1" id="KW-0732">Signal</keyword>
<dbReference type="EMBL" id="LJIJ01000183">
    <property type="protein sequence ID" value="ODN00862.1"/>
    <property type="molecule type" value="Genomic_DNA"/>
</dbReference>
<feature type="chain" id="PRO_5008905122" description="CUB domain-containing protein" evidence="1">
    <location>
        <begin position="23"/>
        <end position="371"/>
    </location>
</feature>
<name>A0A1D2N6L0_ORCCI</name>
<evidence type="ECO:0000259" key="2">
    <source>
        <dbReference type="Pfam" id="PF26080"/>
    </source>
</evidence>
<sequence length="371" mass="40554">MGYFLRSFSLLICSILLGSAVAFPKSQHKNVRLVNGNALSYRAERYLFPFAVINFPPEPCSPTNTNQMEGVCLSRKRCSASGGESVGACQQGIGTCCKFNRQCLANKRTVLVTEAVENLVQSSMAGSCEFLFPKQPGLCQIRLDFDNVMLQPPQSSGPNAGNCQSESITVSGAANLNNPLKVCGRLNKQHMILSYGASDPISVIIHSEVVSNNFVIRATQIPCNSVNKAPDDCLQYFTSSTAAVKSFGFPQQLNNQKYTICVKPTSGGSTFTWDRCNEVDAENTELRKRFLVSGSIDSVTPSPSTPCMTDWITIDSEKRCGKEFPALTTTDSGSHTRIRVHFDENEIGNDFFNITKSESWADPLKTCETGL</sequence>
<comment type="caution">
    <text evidence="3">The sequence shown here is derived from an EMBL/GenBank/DDBJ whole genome shotgun (WGS) entry which is preliminary data.</text>
</comment>
<dbReference type="AlphaFoldDB" id="A0A1D2N6L0"/>